<dbReference type="STRING" id="571913.VV02_07760"/>
<organism evidence="1 2">
    <name type="scientific">Luteipulveratus mongoliensis</name>
    <dbReference type="NCBI Taxonomy" id="571913"/>
    <lineage>
        <taxon>Bacteria</taxon>
        <taxon>Bacillati</taxon>
        <taxon>Actinomycetota</taxon>
        <taxon>Actinomycetes</taxon>
        <taxon>Micrococcales</taxon>
        <taxon>Dermacoccaceae</taxon>
        <taxon>Luteipulveratus</taxon>
    </lineage>
</organism>
<name>A0A0K1JGR6_9MICO</name>
<proteinExistence type="predicted"/>
<accession>A0A0K1JGR6</accession>
<evidence type="ECO:0000313" key="1">
    <source>
        <dbReference type="EMBL" id="AKU15773.1"/>
    </source>
</evidence>
<dbReference type="EMBL" id="CP011112">
    <property type="protein sequence ID" value="AKU15773.1"/>
    <property type="molecule type" value="Genomic_DNA"/>
</dbReference>
<gene>
    <name evidence="1" type="ORF">VV02_07760</name>
</gene>
<protein>
    <submittedName>
        <fullName evidence="1">Uncharacterized protein</fullName>
    </submittedName>
</protein>
<sequence length="60" mass="6529">MTSTMHAAHLAALRADRDRLWGHLAQVMRETSPTSTRALLGGAAYQGACDRYQAARKESA</sequence>
<dbReference type="AlphaFoldDB" id="A0A0K1JGR6"/>
<reference evidence="1 2" key="1">
    <citation type="submission" date="2015-03" db="EMBL/GenBank/DDBJ databases">
        <title>Luteipulveratus halotolerans sp. nov., a novel actinobacterium (Dermacoccaceae) from Sarawak, Malaysia.</title>
        <authorList>
            <person name="Juboi H."/>
            <person name="Basik A."/>
            <person name="Shamsul S.S."/>
            <person name="Arnold P."/>
            <person name="Schmitt E.K."/>
            <person name="Sanglier J.-J."/>
            <person name="Yeo T."/>
        </authorList>
    </citation>
    <scope>NUCLEOTIDE SEQUENCE [LARGE SCALE GENOMIC DNA]</scope>
    <source>
        <strain evidence="1 2">MN07-A0370</strain>
    </source>
</reference>
<evidence type="ECO:0000313" key="2">
    <source>
        <dbReference type="Proteomes" id="UP000066480"/>
    </source>
</evidence>
<dbReference type="KEGG" id="lmoi:VV02_07760"/>
<keyword evidence="2" id="KW-1185">Reference proteome</keyword>
<dbReference type="Proteomes" id="UP000066480">
    <property type="component" value="Chromosome"/>
</dbReference>
<dbReference type="RefSeq" id="WP_052590845.1">
    <property type="nucleotide sequence ID" value="NZ_CP011112.1"/>
</dbReference>